<dbReference type="EMBL" id="HACA01025792">
    <property type="protein sequence ID" value="CDW43153.1"/>
    <property type="molecule type" value="Transcribed_RNA"/>
</dbReference>
<name>A0A0K2UY08_LEPSM</name>
<sequence>MSLVRVERPH</sequence>
<proteinExistence type="predicted"/>
<evidence type="ECO:0000313" key="1">
    <source>
        <dbReference type="EMBL" id="CDW43153.1"/>
    </source>
</evidence>
<accession>A0A0K2UY08</accession>
<protein>
    <submittedName>
        <fullName evidence="1">Uncharacterized protein</fullName>
    </submittedName>
</protein>
<organism evidence="1">
    <name type="scientific">Lepeophtheirus salmonis</name>
    <name type="common">Salmon louse</name>
    <name type="synonym">Caligus salmonis</name>
    <dbReference type="NCBI Taxonomy" id="72036"/>
    <lineage>
        <taxon>Eukaryota</taxon>
        <taxon>Metazoa</taxon>
        <taxon>Ecdysozoa</taxon>
        <taxon>Arthropoda</taxon>
        <taxon>Crustacea</taxon>
        <taxon>Multicrustacea</taxon>
        <taxon>Hexanauplia</taxon>
        <taxon>Copepoda</taxon>
        <taxon>Siphonostomatoida</taxon>
        <taxon>Caligidae</taxon>
        <taxon>Lepeophtheirus</taxon>
    </lineage>
</organism>
<reference evidence="1" key="1">
    <citation type="submission" date="2014-05" db="EMBL/GenBank/DDBJ databases">
        <authorList>
            <person name="Chronopoulou M."/>
        </authorList>
    </citation>
    <scope>NUCLEOTIDE SEQUENCE</scope>
    <source>
        <tissue evidence="1">Whole organism</tissue>
    </source>
</reference>